<dbReference type="InParanoid" id="A0A0D2JKE1"/>
<evidence type="ECO:0000313" key="1">
    <source>
        <dbReference type="EMBL" id="KIX16121.1"/>
    </source>
</evidence>
<accession>A0A0D2JKE1</accession>
<keyword evidence="2" id="KW-1185">Reference proteome</keyword>
<protein>
    <submittedName>
        <fullName evidence="1">Uncharacterized protein</fullName>
    </submittedName>
</protein>
<comment type="caution">
    <text evidence="1">The sequence shown here is derived from an EMBL/GenBank/DDBJ whole genome shotgun (WGS) entry which is preliminary data.</text>
</comment>
<dbReference type="STRING" id="1429043.X474_01755"/>
<organism evidence="1 2">
    <name type="scientific">Dethiosulfatarculus sandiegensis</name>
    <dbReference type="NCBI Taxonomy" id="1429043"/>
    <lineage>
        <taxon>Bacteria</taxon>
        <taxon>Pseudomonadati</taxon>
        <taxon>Thermodesulfobacteriota</taxon>
        <taxon>Desulfarculia</taxon>
        <taxon>Desulfarculales</taxon>
        <taxon>Desulfarculaceae</taxon>
        <taxon>Dethiosulfatarculus</taxon>
    </lineage>
</organism>
<proteinExistence type="predicted"/>
<dbReference type="EMBL" id="AZAC01000001">
    <property type="protein sequence ID" value="KIX16121.1"/>
    <property type="molecule type" value="Genomic_DNA"/>
</dbReference>
<reference evidence="1 2" key="1">
    <citation type="submission" date="2013-11" db="EMBL/GenBank/DDBJ databases">
        <title>Metagenomic analysis of a methanogenic consortium involved in long chain n-alkane degradation.</title>
        <authorList>
            <person name="Davidova I.A."/>
            <person name="Callaghan A.V."/>
            <person name="Wawrik B."/>
            <person name="Pruitt S."/>
            <person name="Marks C."/>
            <person name="Duncan K.E."/>
            <person name="Suflita J.M."/>
        </authorList>
    </citation>
    <scope>NUCLEOTIDE SEQUENCE [LARGE SCALE GENOMIC DNA]</scope>
    <source>
        <strain evidence="1 2">SPR</strain>
    </source>
</reference>
<name>A0A0D2JKE1_9BACT</name>
<dbReference type="Proteomes" id="UP000032233">
    <property type="component" value="Unassembled WGS sequence"/>
</dbReference>
<sequence length="68" mass="7909">MQLQLLVMLTGRRAVKTQAAMGQAYGVGAVKLTKAVYTSLKIFKRQFLRQIFSLLRKEFASTRRYRLR</sequence>
<evidence type="ECO:0000313" key="2">
    <source>
        <dbReference type="Proteomes" id="UP000032233"/>
    </source>
</evidence>
<dbReference type="AlphaFoldDB" id="A0A0D2JKE1"/>
<gene>
    <name evidence="1" type="ORF">X474_01755</name>
</gene>